<evidence type="ECO:0000313" key="16">
    <source>
        <dbReference type="EMBL" id="GLA82653.1"/>
    </source>
</evidence>
<dbReference type="Proteomes" id="UP001144157">
    <property type="component" value="Unassembled WGS sequence"/>
</dbReference>
<dbReference type="NCBIfam" id="TIGR01746">
    <property type="entry name" value="Thioester-redct"/>
    <property type="match status" value="1"/>
</dbReference>
<dbReference type="GO" id="GO:0006633">
    <property type="term" value="P:fatty acid biosynthetic process"/>
    <property type="evidence" value="ECO:0007669"/>
    <property type="project" value="InterPro"/>
</dbReference>
<dbReference type="InterPro" id="IPR013217">
    <property type="entry name" value="Methyltransf_12"/>
</dbReference>
<dbReference type="SMART" id="SM00826">
    <property type="entry name" value="PKS_DH"/>
    <property type="match status" value="1"/>
</dbReference>
<dbReference type="SUPFAM" id="SSF55048">
    <property type="entry name" value="Probable ACP-binding domain of malonyl-CoA ACP transacylase"/>
    <property type="match status" value="1"/>
</dbReference>
<dbReference type="SMART" id="SM00822">
    <property type="entry name" value="PKS_KR"/>
    <property type="match status" value="1"/>
</dbReference>
<dbReference type="Gene3D" id="2.30.38.10">
    <property type="entry name" value="Luciferase, Domain 3"/>
    <property type="match status" value="1"/>
</dbReference>
<dbReference type="Gene3D" id="3.90.180.10">
    <property type="entry name" value="Medium-chain alcohol dehydrogenases, catalytic domain"/>
    <property type="match status" value="1"/>
</dbReference>
<keyword evidence="3" id="KW-0436">Ligase</keyword>
<dbReference type="PROSITE" id="PS00606">
    <property type="entry name" value="KS3_1"/>
    <property type="match status" value="1"/>
</dbReference>
<dbReference type="InterPro" id="IPR001242">
    <property type="entry name" value="Condensation_dom"/>
</dbReference>
<name>A0A9W6AIV3_ASPTU</name>
<evidence type="ECO:0000259" key="14">
    <source>
        <dbReference type="PROSITE" id="PS52004"/>
    </source>
</evidence>
<dbReference type="Gene3D" id="3.40.366.10">
    <property type="entry name" value="Malonyl-Coenzyme A Acyl Carrier Protein, domain 2"/>
    <property type="match status" value="1"/>
</dbReference>
<dbReference type="GO" id="GO:0031177">
    <property type="term" value="F:phosphopantetheine binding"/>
    <property type="evidence" value="ECO:0007669"/>
    <property type="project" value="InterPro"/>
</dbReference>
<organism evidence="16 17">
    <name type="scientific">Aspergillus tubingensis</name>
    <dbReference type="NCBI Taxonomy" id="5068"/>
    <lineage>
        <taxon>Eukaryota</taxon>
        <taxon>Fungi</taxon>
        <taxon>Dikarya</taxon>
        <taxon>Ascomycota</taxon>
        <taxon>Pezizomycotina</taxon>
        <taxon>Eurotiomycetes</taxon>
        <taxon>Eurotiomycetidae</taxon>
        <taxon>Eurotiales</taxon>
        <taxon>Aspergillaceae</taxon>
        <taxon>Aspergillus</taxon>
        <taxon>Aspergillus subgen. Circumdati</taxon>
    </lineage>
</organism>
<dbReference type="Pfam" id="PF00550">
    <property type="entry name" value="PP-binding"/>
    <property type="match status" value="2"/>
</dbReference>
<evidence type="ECO:0000256" key="7">
    <source>
        <dbReference type="ARBA" id="ARBA00023268"/>
    </source>
</evidence>
<dbReference type="GO" id="GO:0004312">
    <property type="term" value="F:fatty acid synthase activity"/>
    <property type="evidence" value="ECO:0007669"/>
    <property type="project" value="TreeGrafter"/>
</dbReference>
<evidence type="ECO:0000256" key="9">
    <source>
        <dbReference type="ARBA" id="ARBA00029443"/>
    </source>
</evidence>
<dbReference type="PROSITE" id="PS52019">
    <property type="entry name" value="PKS_MFAS_DH"/>
    <property type="match status" value="1"/>
</dbReference>
<dbReference type="PANTHER" id="PTHR43775:SF46">
    <property type="entry name" value="FUMIGERMIN SYNTHASE"/>
    <property type="match status" value="1"/>
</dbReference>
<keyword evidence="8" id="KW-0012">Acyltransferase</keyword>
<dbReference type="Pfam" id="PF21089">
    <property type="entry name" value="PKS_DH_N"/>
    <property type="match status" value="1"/>
</dbReference>
<evidence type="ECO:0000256" key="10">
    <source>
        <dbReference type="ARBA" id="ARBA00029454"/>
    </source>
</evidence>
<feature type="region of interest" description="C-terminal hotdog fold" evidence="11">
    <location>
        <begin position="1070"/>
        <end position="1214"/>
    </location>
</feature>
<dbReference type="InterPro" id="IPR014031">
    <property type="entry name" value="Ketoacyl_synth_C"/>
</dbReference>
<comment type="caution">
    <text evidence="16">The sequence shown here is derived from an EMBL/GenBank/DDBJ whole genome shotgun (WGS) entry which is preliminary data.</text>
</comment>
<dbReference type="GO" id="GO:0009403">
    <property type="term" value="P:toxin biosynthetic process"/>
    <property type="evidence" value="ECO:0007669"/>
    <property type="project" value="UniProtKB-ARBA"/>
</dbReference>
<dbReference type="Pfam" id="PF14765">
    <property type="entry name" value="PS-DH"/>
    <property type="match status" value="1"/>
</dbReference>
<dbReference type="Pfam" id="PF02801">
    <property type="entry name" value="Ketoacyl-synt_C"/>
    <property type="match status" value="1"/>
</dbReference>
<dbReference type="Pfam" id="PF00501">
    <property type="entry name" value="AMP-binding"/>
    <property type="match status" value="2"/>
</dbReference>
<dbReference type="Gene3D" id="3.40.50.720">
    <property type="entry name" value="NAD(P)-binding Rossmann-like Domain"/>
    <property type="match status" value="2"/>
</dbReference>
<dbReference type="Pfam" id="PF00698">
    <property type="entry name" value="Acyl_transf_1"/>
    <property type="match status" value="1"/>
</dbReference>
<dbReference type="InterPro" id="IPR042099">
    <property type="entry name" value="ANL_N_sf"/>
</dbReference>
<dbReference type="InterPro" id="IPR016039">
    <property type="entry name" value="Thiolase-like"/>
</dbReference>
<dbReference type="GO" id="GO:0016874">
    <property type="term" value="F:ligase activity"/>
    <property type="evidence" value="ECO:0007669"/>
    <property type="project" value="UniProtKB-KW"/>
</dbReference>
<keyword evidence="5" id="KW-0677">Repeat</keyword>
<dbReference type="GO" id="GO:1901336">
    <property type="term" value="P:lactone biosynthetic process"/>
    <property type="evidence" value="ECO:0007669"/>
    <property type="project" value="UniProtKB-ARBA"/>
</dbReference>
<feature type="region of interest" description="Disordered" evidence="12">
    <location>
        <begin position="1"/>
        <end position="29"/>
    </location>
</feature>
<dbReference type="CDD" id="cd19545">
    <property type="entry name" value="FUM14_C_NRPS-like"/>
    <property type="match status" value="1"/>
</dbReference>
<evidence type="ECO:0000259" key="13">
    <source>
        <dbReference type="PROSITE" id="PS50075"/>
    </source>
</evidence>
<dbReference type="SUPFAM" id="SSF53901">
    <property type="entry name" value="Thiolase-like"/>
    <property type="match status" value="1"/>
</dbReference>
<dbReference type="SUPFAM" id="SSF53335">
    <property type="entry name" value="S-adenosyl-L-methionine-dependent methyltransferases"/>
    <property type="match status" value="1"/>
</dbReference>
<dbReference type="InterPro" id="IPR057326">
    <property type="entry name" value="KR_dom"/>
</dbReference>
<keyword evidence="2" id="KW-0597">Phosphoprotein</keyword>
<evidence type="ECO:0000256" key="2">
    <source>
        <dbReference type="ARBA" id="ARBA00022553"/>
    </source>
</evidence>
<dbReference type="Pfam" id="PF08659">
    <property type="entry name" value="KR"/>
    <property type="match status" value="1"/>
</dbReference>
<evidence type="ECO:0000256" key="5">
    <source>
        <dbReference type="ARBA" id="ARBA00022737"/>
    </source>
</evidence>
<dbReference type="FunFam" id="3.30.300.30:FF:000015">
    <property type="entry name" value="Nonribosomal peptide synthase SidD"/>
    <property type="match status" value="2"/>
</dbReference>
<dbReference type="Gene3D" id="3.40.50.150">
    <property type="entry name" value="Vaccinia Virus protein VP39"/>
    <property type="match status" value="1"/>
</dbReference>
<dbReference type="SUPFAM" id="SSF52151">
    <property type="entry name" value="FabD/lysophospholipase-like"/>
    <property type="match status" value="1"/>
</dbReference>
<dbReference type="InterPro" id="IPR020806">
    <property type="entry name" value="PKS_PP-bd"/>
</dbReference>
<dbReference type="InterPro" id="IPR018201">
    <property type="entry name" value="Ketoacyl_synth_AS"/>
</dbReference>
<dbReference type="InterPro" id="IPR013120">
    <property type="entry name" value="FAR_NAD-bd"/>
</dbReference>
<evidence type="ECO:0000256" key="6">
    <source>
        <dbReference type="ARBA" id="ARBA00022857"/>
    </source>
</evidence>
<sequence>MPIPTPKTPPQTNGNGVDGHSNGLRLNGKDHDGMQGQIAICGVAMRLPGGIQSPDAFWDLLEHGRDARGPVPLSRYNLEGFDDSLEGKETIKTRFGYFIEDDLTTLDASFFSLTKNELEKCDPQQRKLLEVTRECLEDAGEVNYRGERIGCYVGTFGEDWLQMSAKESQHSGGYIMTGHGDLMIANRVSYEYDFHGPSLVIKTGCSASLVALHEACRALQTGDATGAIVAGTNLIMGPTTTAAMTAEGILSPEGSCKTFDAKADGFARAEAITAVYIKPLAAAIRDGNVIRAVIRATGSNSDGKSQSLMSPNGAAHEALMRQVYEDAGLDPAETAYVECHGTGTPTGDPIETTAVGNVFGQKGVFIGSVKPNIGHSEGSSGISSLIKAVLALEHNIIPPNIKFNNPNPKVPFAEKQLKVPLVATPWPDDRARRISINSFGIGGANAHVIVDAFVRDATQLTAEETKPKPTLLVFSANTQSSLTQKIEQFQQCVPESPQLAYDFAYTLALHREHLPYRAFGIWDHGAFSETSGLAKVPSRVPEVTMIFSGQGAQWAQMGKDLLETDVEFRRDIHAMDEVLQSFAYPPNWSISDELQKSIESSQINRAELSQPLCTAIQIALVNRFLAAGIEPSAVIGHSSGEIAAAYAAGIITMEAAMIIAYYRGYVANTMAPSNGAMAAIGLGAREVSQFLVDGVTVACENSPSSTTISGDADKVDAVLSAVETAASDVLAHKLVVNIAYHSHHMRSLAGQYFELVKSEMARHPRLTPASSPSRSKADFISSVTATRLEDPAMFLLGPDYWVGNLTSPVLFARAVTTHLQSSTQDGLFLEIGPHSTLAGPLRQITAAASRPCVYAAAMIRNENCAHSLLSAFGRLFQEGVRVDFSSPSLMGSGGKALSGLPTYPWDHKSSYWYESRVSQAWRLRKFAHHCLLGSRVPETPDMEPLWRNVLHLEHEPWLADHKIRRDVVFPFAGYIAMAGEAVRQISGADNGFSIRHVVAQSALVLVESKPVEMMTALHPRMMTDSDDGEWFDFVIMSYSNDTWTKHCKGQIKPLGEEVISSSRPSPDGLPRQVEPARFYEAMANVGIVYGPEFQGLTNINCSPTDGLATADIVRETPGSNGSRSPFFIHPSSIDACLQLLLVAMARGLGRNFNQLSVPTVIEELEVARGANVMQAIAWQPSQLQRSGVECLVEGKTVFRMAGLQLTPLDDDSLADESSQDVHAAARLEWFPDFDFMDVGSLFQPPVSDRNETRLQEEMTLLCVLDTAAKVAGCQPCQPHFAQFRNWLQLEVARAERGEYALVEDCQSYVSLSPEKRQEMIQDRYERLLQMNKRAVAISLMRICDNAEAIFTGQADTLDILMQDNVLTELYDVVSFGHSDFVRFLCNNRPTLRILEVGAGTGGTTELILRDLVDDGGLPLYSTYTFTDVSAGFFPQAKERFAYAVNMEYKVFDISQDYAEQGFEPGTYDLIFAANVIHATPVLQDTLRNLQPLLRADGMLVMTELCAVVRAPNYIFGNFSGWWLGEADNRPHEPYVPVDRWDVELKAAGFAGVDTVVYDEEEPYRYCAAILSKPASKSALEGCPEPKVAILAAHLDTGIAPSLVAGLRRSGYVVSTCQLGDALPEDHDIISCLDLEINFFEDISAERFAAFQTLLRSISTQKILWLTKPVQIHCQDPRSAQTIGVARTIRSELAMPFFTLEIDPAEDRFTDLVSQVFNKIRPKEDHNELASDKEFAVHEGTICVGRYHPFSLTTELCEKSSENITTTKTLQIGRPGLLETLKWVDQGLPEVLQPDQVAIKTRAIGLNFRDIVFAMGIIPAGADGEVPLGLEAAGIIQRVGSEVQGLSPGDRVMALAPHGCITTDAILPASLVVRIPDHLSFEEAATLPICFVTALRGLIDIGRLEKGQTVFIHSAAGGVGIAAIQIARLLGAEIFATVSTEEKTRYLVDQWGIPRSHIFYSRDQSFVADLMHATGGRGVDLVLNSLSGELLHASWKCVAEYGMLVELGKRDLVQSGQLDMRPFLANRSYSCVDISQFIRERPGLMGGMLTRLNGLMKLGLQPITPITTFSGEDSGQAFRYLQQGTHIGKVVLSMPEDTSSIPSSLSPRRISFDGTATYLLAGGLGGLGRSLAIWLVESGARHLTFLSRSAGISEQSKQLFQELKAMGCSVHAVAGGVDKMDDVKKAISLSKAPIKGVFQLAMVLDDAPILDMSWSAWQTATRPKVQGTWNLHEAFQTHSLDFFWLASSLVTVVDQPGQGNYNAANTFLEAFFGFVAENPIARRNMKAQGLYFLGEREFLDYVELGLLNSHTTLTPAGSGAPSSSPSISPPAAWKNPGQILMGLRSELDLDDPNNRTNWRRDRRMGIYHNVHAEASSEEGKDANTIKAFLARAADDPSLLTTVENVYLLAEEIGHKIYDFMLKPDEEVDPSLSLQQMGLDSLMAIELRRWVRQTMGLEFSVLEMMGMATLLFFGEALRVSDVQRWWNKVRISNIYGPSECTPYAVINTSAASPQETTRLGKGAGLVTWVVDPDNHDRLLPLGETGELLLEGPLVGEGYLEDAERTARVFIQDPVWLRQGGPNHPGRCGQRLYKTGDLVHYNNDGSLTYVGRKDTQIKIHGQRAELGEIEFCLEQHLPEAKQVIVETITVKQEESSTVLAAFILPRQTSANTEGPGMTSMEIYHVPLDVIHVLGETLPTYMIPSFFLSIREFPRTISDKLDRKTLREIGTLWFQQCVKDQSHVVKTKPTSHVGIELQRIWGDVLCIDSVSVGLQDNFFRIGGDSIAAMKVVSKAQQAGLGLTFSEVFQYPTLANLEGRCRLERARPVEPISPYSLLGSGWNEAIFQEIVAYYQLDPETVEDAYPCTPLQEGLLYLSLQNPGTYMMQRVLELRPDIDTREFCCAWDKMAQSTPILRTRIIQHSDIGFLQVVLREDMQRIHAKGLRQYLEKDKATPMGLGKPLVRCAIVTDEEANRRWFVLTLHHALYDGWSMPLLLQRLSDAYHGMPKRPTQPEFKAFIKYIQGQSHERAVEYWRDNVAECDCEPFPGLPSSVQQVKTDSEITHTISSLNIHKPGVTPAILVRSACTLLLSHRTNSDKVVFGITTSGRSAPITGIEEIIGPTIATIPLYVKIQESQTVMEYLGTIQQQMMSMVSFEQFGLQNIAKFSPDTCQACMFQALLIIQPEEFAKADNTFGEWEKCQESEWDNTYALVLEVQLGTGRVNARFDSNIIESWIVQDLLEGLDFVIGQLSTAQSDNRITDIPLVPPESLERIWGRNNIVPFAVKATINEIVGKQVKEQPTAMAIHAWDGDLTYGELDHLATNLATKLVRLGVRPPLLGPNNVIPLCFEKSKWAIVSIVGVLKIGAGFVLLDPSLPESRLRSIIQTVGAKILLSSEANIDLSRQLSKIVIQVGSELSRISSDMKNQLDGVTGQPPLPSSLLYTVFTSGSTGTPKGVMVSHENFCSALHHQSKHLSFTARSRVLDGASYSFDAAIHNILTTLAVGACLCIPSQESYKGNIGSAIAAMRPTICNLTPTVARLLDPESVYDLETLILLGEPVTRSDIDRWKSNNVQVINAYGPAECTPISTINAHPSNTEEGIRIGKGTGVTTWIVHPNNHNRLVPLGCTGELLLEGPLVVLGYMNDPEKTGDAFVEDPEWLLTGSTSHPGRRGRLYKTGDMVQYNEDRSLSFRGRKDNQVKIRGQRVELGDIEYHVSASLPTKAIQVVAEVVVLEDDGEPKPVLVAFIHSDNNAISSSKETTVTPKPYQMTDETMQRISRRLSIIPDVFVSMQKLPLTPTGKIDSKEVREIGRSLLLSEGNVFDGTSDPSYNGDDSQGNLILQNDHPAYAIAQKVYSMRPSWMKNGDPSLQTGYKDISLHSSGLDSVNMMELTSFVSRRLNIQVDMQCVIAKATTIRSLAEYVLHYQKNGTSPSSAEHTSTGVDLMREINRHDSRIRAAQLKLSRSNNPAFKHSSICRDKGSFTVFLTGANGFLGTQILRQLLSNSKVSRLICLVRGDTDDVARERTISMAKEALWWTGHHAEKLEVWRGDLTLPKLGLDPARWESLSCGQTIDYIIHNGATVHWMKGYDVLEAANVGSTMELLEVALRCPKMRFVYITGGRPWKAHEEEDVVAELSAPDAIPYSQTKLVSEVVVRRAATRKLPETSTPTPPGNIAVINPGWVMGTPTEGYSNTTDYFWRLVATCIRLGVYNGEDAEGWLSISDATTTAEAVSEAGFSTRSDILGDEYATQGMAWREFWAILQDKGYKLEGVSLASWMDLVGADIEAAREKHPLWPLKHVYGWLQGNERVAGRARGVSGDTPVRLKVAVRMGAEFLVGVGFIPAPTGISSRNGMNGQ</sequence>
<dbReference type="Gene3D" id="3.10.129.110">
    <property type="entry name" value="Polyketide synthase dehydratase"/>
    <property type="match status" value="1"/>
</dbReference>
<dbReference type="Gene3D" id="3.40.50.12780">
    <property type="entry name" value="N-terminal domain of ligase-like"/>
    <property type="match status" value="1"/>
</dbReference>
<evidence type="ECO:0000313" key="17">
    <source>
        <dbReference type="Proteomes" id="UP001144157"/>
    </source>
</evidence>
<dbReference type="InterPro" id="IPR049552">
    <property type="entry name" value="PKS_DH_N"/>
</dbReference>
<accession>A0A9W6AIV3</accession>
<feature type="region of interest" description="N-terminal hotdog fold" evidence="11">
    <location>
        <begin position="929"/>
        <end position="1058"/>
    </location>
</feature>
<dbReference type="InterPro" id="IPR001227">
    <property type="entry name" value="Ac_transferase_dom_sf"/>
</dbReference>
<dbReference type="Gene3D" id="3.40.47.10">
    <property type="match status" value="1"/>
</dbReference>
<gene>
    <name evidence="16" type="ORF">AtubIFM56815_006841</name>
</gene>
<dbReference type="InterPro" id="IPR049551">
    <property type="entry name" value="PKS_DH_C"/>
</dbReference>
<dbReference type="InterPro" id="IPR006162">
    <property type="entry name" value="Ppantetheine_attach_site"/>
</dbReference>
<dbReference type="InterPro" id="IPR013968">
    <property type="entry name" value="PKS_KR"/>
</dbReference>
<dbReference type="InterPro" id="IPR045851">
    <property type="entry name" value="AMP-bd_C_sf"/>
</dbReference>
<dbReference type="SMART" id="SM00827">
    <property type="entry name" value="PKS_AT"/>
    <property type="match status" value="1"/>
</dbReference>
<dbReference type="InterPro" id="IPR042104">
    <property type="entry name" value="PKS_dehydratase_sf"/>
</dbReference>
<dbReference type="PANTHER" id="PTHR43775">
    <property type="entry name" value="FATTY ACID SYNTHASE"/>
    <property type="match status" value="1"/>
</dbReference>
<evidence type="ECO:0000256" key="4">
    <source>
        <dbReference type="ARBA" id="ARBA00022679"/>
    </source>
</evidence>
<protein>
    <submittedName>
        <fullName evidence="16">Hybrid PKS-NRPS biosynthetic cluster</fullName>
    </submittedName>
</protein>
<dbReference type="Pfam" id="PF07993">
    <property type="entry name" value="NAD_binding_4"/>
    <property type="match status" value="1"/>
</dbReference>
<comment type="similarity">
    <text evidence="9">In the C-terminal section; belongs to the NRP synthetase family.</text>
</comment>
<feature type="domain" description="Ketosynthase family 3 (KS3)" evidence="14">
    <location>
        <begin position="35"/>
        <end position="452"/>
    </location>
</feature>
<evidence type="ECO:0000256" key="1">
    <source>
        <dbReference type="ARBA" id="ARBA00022450"/>
    </source>
</evidence>
<dbReference type="InterPro" id="IPR013149">
    <property type="entry name" value="ADH-like_C"/>
</dbReference>
<dbReference type="Gene3D" id="3.30.559.30">
    <property type="entry name" value="Nonribosomal peptide synthetase, condensation domain"/>
    <property type="match status" value="1"/>
</dbReference>
<reference evidence="16" key="1">
    <citation type="submission" date="2022-07" db="EMBL/GenBank/DDBJ databases">
        <title>Taxonomy of Aspergillus series Nigri: significant species reduction supported by multi-species coalescent approaches.</title>
        <authorList>
            <person name="Bian C."/>
            <person name="Kusuya Y."/>
            <person name="Sklenar F."/>
            <person name="D'hooge E."/>
            <person name="Yaguchi T."/>
            <person name="Takahashi H."/>
            <person name="Hubka V."/>
        </authorList>
    </citation>
    <scope>NUCLEOTIDE SEQUENCE</scope>
    <source>
        <strain evidence="16">IFM 56815</strain>
    </source>
</reference>
<feature type="domain" description="Carrier" evidence="13">
    <location>
        <begin position="2744"/>
        <end position="2820"/>
    </location>
</feature>
<feature type="domain" description="PKS/mFAS DH" evidence="15">
    <location>
        <begin position="929"/>
        <end position="1214"/>
    </location>
</feature>
<dbReference type="InterPro" id="IPR014030">
    <property type="entry name" value="Ketoacyl_synth_N"/>
</dbReference>
<dbReference type="PROSITE" id="PS52004">
    <property type="entry name" value="KS3_2"/>
    <property type="match status" value="1"/>
</dbReference>
<dbReference type="FunFam" id="3.40.50.720:FF:000209">
    <property type="entry name" value="Polyketide synthase Pks12"/>
    <property type="match status" value="1"/>
</dbReference>
<dbReference type="NCBIfam" id="TIGR01733">
    <property type="entry name" value="AA-adenyl-dom"/>
    <property type="match status" value="1"/>
</dbReference>
<dbReference type="Gene3D" id="1.10.1200.10">
    <property type="entry name" value="ACP-like"/>
    <property type="match status" value="2"/>
</dbReference>
<dbReference type="Pfam" id="PF00668">
    <property type="entry name" value="Condensation"/>
    <property type="match status" value="1"/>
</dbReference>
<dbReference type="InterPro" id="IPR032821">
    <property type="entry name" value="PKS_assoc"/>
</dbReference>
<comment type="similarity">
    <text evidence="10">Belongs to the NRP synthetase family.</text>
</comment>
<dbReference type="CDD" id="cd02440">
    <property type="entry name" value="AdoMet_MTases"/>
    <property type="match status" value="1"/>
</dbReference>
<dbReference type="InterPro" id="IPR023213">
    <property type="entry name" value="CAT-like_dom_sf"/>
</dbReference>
<dbReference type="EMBL" id="BRPE01000003">
    <property type="protein sequence ID" value="GLA82653.1"/>
    <property type="molecule type" value="Genomic_DNA"/>
</dbReference>
<dbReference type="InterPro" id="IPR020843">
    <property type="entry name" value="ER"/>
</dbReference>
<dbReference type="Pfam" id="PF00109">
    <property type="entry name" value="ketoacyl-synt"/>
    <property type="match status" value="1"/>
</dbReference>
<evidence type="ECO:0000256" key="3">
    <source>
        <dbReference type="ARBA" id="ARBA00022598"/>
    </source>
</evidence>
<dbReference type="SUPFAM" id="SSF56801">
    <property type="entry name" value="Acetyl-CoA synthetase-like"/>
    <property type="match status" value="2"/>
</dbReference>
<dbReference type="PROSITE" id="PS50075">
    <property type="entry name" value="CARRIER"/>
    <property type="match status" value="1"/>
</dbReference>
<dbReference type="InterPro" id="IPR009081">
    <property type="entry name" value="PP-bd_ACP"/>
</dbReference>
<dbReference type="CDD" id="cd05918">
    <property type="entry name" value="A_NRPS_SidN3_like"/>
    <property type="match status" value="1"/>
</dbReference>
<dbReference type="InterPro" id="IPR016036">
    <property type="entry name" value="Malonyl_transacylase_ACP-bd"/>
</dbReference>
<feature type="active site" description="Proton donor; for dehydratase activity" evidence="11">
    <location>
        <position position="1134"/>
    </location>
</feature>
<dbReference type="InterPro" id="IPR010080">
    <property type="entry name" value="Thioester_reductase-like_dom"/>
</dbReference>
<evidence type="ECO:0000259" key="15">
    <source>
        <dbReference type="PROSITE" id="PS52019"/>
    </source>
</evidence>
<dbReference type="SUPFAM" id="SSF47336">
    <property type="entry name" value="ACP-like"/>
    <property type="match status" value="3"/>
</dbReference>
<dbReference type="InterPro" id="IPR016035">
    <property type="entry name" value="Acyl_Trfase/lysoPLipase"/>
</dbReference>
<dbReference type="InterPro" id="IPR036736">
    <property type="entry name" value="ACP-like_sf"/>
</dbReference>
<dbReference type="SUPFAM" id="SSF51735">
    <property type="entry name" value="NAD(P)-binding Rossmann-fold domains"/>
    <property type="match status" value="3"/>
</dbReference>
<dbReference type="InterPro" id="IPR010071">
    <property type="entry name" value="AA_adenyl_dom"/>
</dbReference>
<dbReference type="InterPro" id="IPR013154">
    <property type="entry name" value="ADH-like_N"/>
</dbReference>
<dbReference type="InterPro" id="IPR011032">
    <property type="entry name" value="GroES-like_sf"/>
</dbReference>
<dbReference type="PROSITE" id="PS00012">
    <property type="entry name" value="PHOSPHOPANTETHEINE"/>
    <property type="match status" value="2"/>
</dbReference>
<evidence type="ECO:0000256" key="12">
    <source>
        <dbReference type="SAM" id="MobiDB-lite"/>
    </source>
</evidence>
<dbReference type="InterPro" id="IPR050091">
    <property type="entry name" value="PKS_NRPS_Biosynth_Enz"/>
</dbReference>
<dbReference type="Pfam" id="PF08240">
    <property type="entry name" value="ADH_N"/>
    <property type="match status" value="1"/>
</dbReference>
<dbReference type="CDD" id="cd00833">
    <property type="entry name" value="PKS"/>
    <property type="match status" value="1"/>
</dbReference>
<dbReference type="CDD" id="cd05195">
    <property type="entry name" value="enoyl_red"/>
    <property type="match status" value="1"/>
</dbReference>
<dbReference type="SUPFAM" id="SSF50129">
    <property type="entry name" value="GroES-like"/>
    <property type="match status" value="1"/>
</dbReference>
<proteinExistence type="inferred from homology"/>
<dbReference type="Pfam" id="PF16197">
    <property type="entry name" value="KAsynt_C_assoc"/>
    <property type="match status" value="1"/>
</dbReference>
<dbReference type="SMART" id="SM00829">
    <property type="entry name" value="PKS_ER"/>
    <property type="match status" value="1"/>
</dbReference>
<feature type="active site" description="Proton acceptor; for dehydratase activity" evidence="11">
    <location>
        <position position="961"/>
    </location>
</feature>
<evidence type="ECO:0000256" key="8">
    <source>
        <dbReference type="ARBA" id="ARBA00023315"/>
    </source>
</evidence>
<dbReference type="Pfam" id="PF08242">
    <property type="entry name" value="Methyltransf_12"/>
    <property type="match status" value="1"/>
</dbReference>
<dbReference type="InterPro" id="IPR029063">
    <property type="entry name" value="SAM-dependent_MTases_sf"/>
</dbReference>
<keyword evidence="1" id="KW-0596">Phosphopantetheine</keyword>
<dbReference type="Gene3D" id="3.30.300.30">
    <property type="match status" value="2"/>
</dbReference>
<dbReference type="InterPro" id="IPR020841">
    <property type="entry name" value="PKS_Beta-ketoAc_synthase_dom"/>
</dbReference>
<dbReference type="GO" id="GO:0016491">
    <property type="term" value="F:oxidoreductase activity"/>
    <property type="evidence" value="ECO:0007669"/>
    <property type="project" value="InterPro"/>
</dbReference>
<dbReference type="SMART" id="SM00823">
    <property type="entry name" value="PKS_PP"/>
    <property type="match status" value="1"/>
</dbReference>
<dbReference type="InterPro" id="IPR000873">
    <property type="entry name" value="AMP-dep_synth/lig_dom"/>
</dbReference>
<keyword evidence="7" id="KW-0511">Multifunctional enzyme</keyword>
<dbReference type="SUPFAM" id="SSF52777">
    <property type="entry name" value="CoA-dependent acyltransferases"/>
    <property type="match status" value="2"/>
</dbReference>
<dbReference type="InterPro" id="IPR020807">
    <property type="entry name" value="PKS_DH"/>
</dbReference>
<dbReference type="GO" id="GO:0004315">
    <property type="term" value="F:3-oxoacyl-[acyl-carrier-protein] synthase activity"/>
    <property type="evidence" value="ECO:0007669"/>
    <property type="project" value="InterPro"/>
</dbReference>
<keyword evidence="6" id="KW-0521">NADP</keyword>
<keyword evidence="4" id="KW-0808">Transferase</keyword>
<dbReference type="InterPro" id="IPR036291">
    <property type="entry name" value="NAD(P)-bd_dom_sf"/>
</dbReference>
<dbReference type="Pfam" id="PF00107">
    <property type="entry name" value="ADH_zinc_N"/>
    <property type="match status" value="1"/>
</dbReference>
<evidence type="ECO:0000256" key="11">
    <source>
        <dbReference type="PROSITE-ProRule" id="PRU01363"/>
    </source>
</evidence>
<dbReference type="InterPro" id="IPR049900">
    <property type="entry name" value="PKS_mFAS_DH"/>
</dbReference>
<dbReference type="SMART" id="SM00825">
    <property type="entry name" value="PKS_KS"/>
    <property type="match status" value="1"/>
</dbReference>
<dbReference type="InterPro" id="IPR014043">
    <property type="entry name" value="Acyl_transferase_dom"/>
</dbReference>
<dbReference type="Gene3D" id="3.30.559.10">
    <property type="entry name" value="Chloramphenicol acetyltransferase-like domain"/>
    <property type="match status" value="1"/>
</dbReference>